<organism evidence="2 3">
    <name type="scientific">Cercophora samala</name>
    <dbReference type="NCBI Taxonomy" id="330535"/>
    <lineage>
        <taxon>Eukaryota</taxon>
        <taxon>Fungi</taxon>
        <taxon>Dikarya</taxon>
        <taxon>Ascomycota</taxon>
        <taxon>Pezizomycotina</taxon>
        <taxon>Sordariomycetes</taxon>
        <taxon>Sordariomycetidae</taxon>
        <taxon>Sordariales</taxon>
        <taxon>Lasiosphaeriaceae</taxon>
        <taxon>Cercophora</taxon>
    </lineage>
</organism>
<protein>
    <submittedName>
        <fullName evidence="2">Heterokaryon incompatibility protein-domain-containing protein</fullName>
    </submittedName>
</protein>
<evidence type="ECO:0000313" key="3">
    <source>
        <dbReference type="Proteomes" id="UP001174997"/>
    </source>
</evidence>
<dbReference type="PANTHER" id="PTHR10622:SF10">
    <property type="entry name" value="HET DOMAIN-CONTAINING PROTEIN"/>
    <property type="match status" value="1"/>
</dbReference>
<feature type="domain" description="Heterokaryon incompatibility" evidence="1">
    <location>
        <begin position="24"/>
        <end position="154"/>
    </location>
</feature>
<reference evidence="2" key="1">
    <citation type="submission" date="2023-06" db="EMBL/GenBank/DDBJ databases">
        <title>Genome-scale phylogeny and comparative genomics of the fungal order Sordariales.</title>
        <authorList>
            <consortium name="Lawrence Berkeley National Laboratory"/>
            <person name="Hensen N."/>
            <person name="Bonometti L."/>
            <person name="Westerberg I."/>
            <person name="Brannstrom I.O."/>
            <person name="Guillou S."/>
            <person name="Cros-Aarteil S."/>
            <person name="Calhoun S."/>
            <person name="Haridas S."/>
            <person name="Kuo A."/>
            <person name="Mondo S."/>
            <person name="Pangilinan J."/>
            <person name="Riley R."/>
            <person name="Labutti K."/>
            <person name="Andreopoulos B."/>
            <person name="Lipzen A."/>
            <person name="Chen C."/>
            <person name="Yanf M."/>
            <person name="Daum C."/>
            <person name="Ng V."/>
            <person name="Clum A."/>
            <person name="Steindorff A."/>
            <person name="Ohm R."/>
            <person name="Martin F."/>
            <person name="Silar P."/>
            <person name="Natvig D."/>
            <person name="Lalanne C."/>
            <person name="Gautier V."/>
            <person name="Ament-Velasquez S.L."/>
            <person name="Kruys A."/>
            <person name="Hutchinson M.I."/>
            <person name="Powell A.J."/>
            <person name="Barry K."/>
            <person name="Miller A.N."/>
            <person name="Grigoriev I.V."/>
            <person name="Debuchy R."/>
            <person name="Gladieux P."/>
            <person name="Thoren M.H."/>
            <person name="Johannesson H."/>
        </authorList>
    </citation>
    <scope>NUCLEOTIDE SEQUENCE</scope>
    <source>
        <strain evidence="2">CBS 307.81</strain>
    </source>
</reference>
<proteinExistence type="predicted"/>
<keyword evidence="3" id="KW-1185">Reference proteome</keyword>
<name>A0AA39ZJ42_9PEZI</name>
<dbReference type="AlphaFoldDB" id="A0AA39ZJ42"/>
<accession>A0AA39ZJ42</accession>
<comment type="caution">
    <text evidence="2">The sequence shown here is derived from an EMBL/GenBank/DDBJ whole genome shotgun (WGS) entry which is preliminary data.</text>
</comment>
<sequence>MRLLHTTELRLHSFNEVGKDVPIYAILSHTWGKEEVTFQDLHCNPDVAGMAGYQKIVSSCRIARKEGYHYIWIDTCCIDKSSSAELSEAINSMYRWYEHSAICFVFLEDVAYPFQLPYHVTKRRVGGEPNPPLQAFEESFSNSRWFTRGWTLQELIAPENLRFLDCNWRPIDRKDGLLSLVSKTTGIYEDVLRIPGRLHVASVAQKMSWASRRETTRSEDMAYCLMGIFDIAMPLLYGEGGTKAFLRLQHEILNSTNDQSIFLWALPPTEVNDKELWGLLAESPSWFSHAGRISQSHYSHEDGSSALSRITNRGLFLQLPGVDLDTKGGARDVLLLPRCDIEPGIPSALIVRKIDGAVNEEYGRIFVEAQLAIESSKIALWGTTTVFDGLAHAVFLTYSGTTIKRRNIYTKNIYVDQRPKPLPWRVQGFWFIKPGVPRIAEGCENRSIGYVFHQPVVTAQGSPMRDFQWKHNGKDHFIIIDINRMYNRIPGAGNEHRRVESLASLEMEVWIKPTRFPTGEADVGAGKILPLRLVLGAELKYQDGISRSPIISPAWSLEVIDRCTPPQPVILPDSRKISLRSVGLEDFVAYADVQREERDLRMWYVVSFGIKQYQVFYPRRGGSLAVCLSATIS</sequence>
<evidence type="ECO:0000313" key="2">
    <source>
        <dbReference type="EMBL" id="KAK0671602.1"/>
    </source>
</evidence>
<gene>
    <name evidence="2" type="ORF">QBC41DRAFT_385694</name>
</gene>
<evidence type="ECO:0000259" key="1">
    <source>
        <dbReference type="Pfam" id="PF06985"/>
    </source>
</evidence>
<dbReference type="Pfam" id="PF06985">
    <property type="entry name" value="HET"/>
    <property type="match status" value="1"/>
</dbReference>
<dbReference type="EMBL" id="JAULSY010000020">
    <property type="protein sequence ID" value="KAK0671602.1"/>
    <property type="molecule type" value="Genomic_DNA"/>
</dbReference>
<dbReference type="Proteomes" id="UP001174997">
    <property type="component" value="Unassembled WGS sequence"/>
</dbReference>
<dbReference type="PANTHER" id="PTHR10622">
    <property type="entry name" value="HET DOMAIN-CONTAINING PROTEIN"/>
    <property type="match status" value="1"/>
</dbReference>
<dbReference type="InterPro" id="IPR010730">
    <property type="entry name" value="HET"/>
</dbReference>